<evidence type="ECO:0000313" key="1">
    <source>
        <dbReference type="EMBL" id="KAJ7087648.1"/>
    </source>
</evidence>
<protein>
    <submittedName>
        <fullName evidence="1">Uncharacterized protein</fullName>
    </submittedName>
</protein>
<proteinExistence type="predicted"/>
<dbReference type="AlphaFoldDB" id="A0AAD6U5J5"/>
<keyword evidence="2" id="KW-1185">Reference proteome</keyword>
<accession>A0AAD6U5J5</accession>
<evidence type="ECO:0000313" key="2">
    <source>
        <dbReference type="Proteomes" id="UP001222325"/>
    </source>
</evidence>
<reference evidence="1" key="1">
    <citation type="submission" date="2023-03" db="EMBL/GenBank/DDBJ databases">
        <title>Massive genome expansion in bonnet fungi (Mycena s.s.) driven by repeated elements and novel gene families across ecological guilds.</title>
        <authorList>
            <consortium name="Lawrence Berkeley National Laboratory"/>
            <person name="Harder C.B."/>
            <person name="Miyauchi S."/>
            <person name="Viragh M."/>
            <person name="Kuo A."/>
            <person name="Thoen E."/>
            <person name="Andreopoulos B."/>
            <person name="Lu D."/>
            <person name="Skrede I."/>
            <person name="Drula E."/>
            <person name="Henrissat B."/>
            <person name="Morin E."/>
            <person name="Kohler A."/>
            <person name="Barry K."/>
            <person name="LaButti K."/>
            <person name="Morin E."/>
            <person name="Salamov A."/>
            <person name="Lipzen A."/>
            <person name="Mereny Z."/>
            <person name="Hegedus B."/>
            <person name="Baldrian P."/>
            <person name="Stursova M."/>
            <person name="Weitz H."/>
            <person name="Taylor A."/>
            <person name="Grigoriev I.V."/>
            <person name="Nagy L.G."/>
            <person name="Martin F."/>
            <person name="Kauserud H."/>
        </authorList>
    </citation>
    <scope>NUCLEOTIDE SEQUENCE</scope>
    <source>
        <strain evidence="1">CBHHK173m</strain>
    </source>
</reference>
<organism evidence="1 2">
    <name type="scientific">Mycena belliarum</name>
    <dbReference type="NCBI Taxonomy" id="1033014"/>
    <lineage>
        <taxon>Eukaryota</taxon>
        <taxon>Fungi</taxon>
        <taxon>Dikarya</taxon>
        <taxon>Basidiomycota</taxon>
        <taxon>Agaricomycotina</taxon>
        <taxon>Agaricomycetes</taxon>
        <taxon>Agaricomycetidae</taxon>
        <taxon>Agaricales</taxon>
        <taxon>Marasmiineae</taxon>
        <taxon>Mycenaceae</taxon>
        <taxon>Mycena</taxon>
    </lineage>
</organism>
<comment type="caution">
    <text evidence="1">The sequence shown here is derived from an EMBL/GenBank/DDBJ whole genome shotgun (WGS) entry which is preliminary data.</text>
</comment>
<name>A0AAD6U5J5_9AGAR</name>
<dbReference type="EMBL" id="JARJCN010000028">
    <property type="protein sequence ID" value="KAJ7087648.1"/>
    <property type="molecule type" value="Genomic_DNA"/>
</dbReference>
<sequence length="195" mass="22381">MLHPLSAIHPPHRHRAMFVLSYRFHCSSPRPFPVKSFRIWRPRQPNVVRSRMHTYPHISESPRSCIELYAARADSITSRFPPPRSVLLLTSWLSLIANLCMRSTFASLRSSLLFGFTSTLRVYVRPFYAVCSRVYACSCSPTLHTRSTALYPDPSSFPTKIANLRLLPHSHLTIIMIHRANTLHNLSLIHLHQTG</sequence>
<gene>
    <name evidence="1" type="ORF">B0H15DRAFT_299819</name>
</gene>
<dbReference type="Proteomes" id="UP001222325">
    <property type="component" value="Unassembled WGS sequence"/>
</dbReference>